<dbReference type="InterPro" id="IPR050357">
    <property type="entry name" value="Arrestin_domain-protein"/>
</dbReference>
<dbReference type="SUPFAM" id="SSF81296">
    <property type="entry name" value="E set domains"/>
    <property type="match status" value="1"/>
</dbReference>
<dbReference type="Proteomes" id="UP000078512">
    <property type="component" value="Unassembled WGS sequence"/>
</dbReference>
<name>A0A197JUI0_9FUNG</name>
<dbReference type="PANTHER" id="PTHR11188">
    <property type="entry name" value="ARRESTIN DOMAIN CONTAINING PROTEIN"/>
    <property type="match status" value="1"/>
</dbReference>
<dbReference type="Pfam" id="PF00339">
    <property type="entry name" value="Arrestin_N"/>
    <property type="match status" value="1"/>
</dbReference>
<dbReference type="GO" id="GO:0030674">
    <property type="term" value="F:protein-macromolecule adaptor activity"/>
    <property type="evidence" value="ECO:0007669"/>
    <property type="project" value="TreeGrafter"/>
</dbReference>
<gene>
    <name evidence="3" type="ORF">K457DRAFT_33268</name>
</gene>
<reference evidence="3 4" key="1">
    <citation type="submission" date="2016-05" db="EMBL/GenBank/DDBJ databases">
        <title>Genome sequencing reveals origins of a unique bacterial endosymbiosis in the earliest lineages of terrestrial Fungi.</title>
        <authorList>
            <consortium name="DOE Joint Genome Institute"/>
            <person name="Uehling J."/>
            <person name="Gryganskyi A."/>
            <person name="Hameed K."/>
            <person name="Tschaplinski T."/>
            <person name="Misztal P."/>
            <person name="Wu S."/>
            <person name="Desiro A."/>
            <person name="Vande Pol N."/>
            <person name="Du Z.-Y."/>
            <person name="Zienkiewicz A."/>
            <person name="Zienkiewicz K."/>
            <person name="Morin E."/>
            <person name="Tisserant E."/>
            <person name="Splivallo R."/>
            <person name="Hainaut M."/>
            <person name="Henrissat B."/>
            <person name="Ohm R."/>
            <person name="Kuo A."/>
            <person name="Yan J."/>
            <person name="Lipzen A."/>
            <person name="Nolan M."/>
            <person name="Labutti K."/>
            <person name="Barry K."/>
            <person name="Goldstein A."/>
            <person name="Labbe J."/>
            <person name="Schadt C."/>
            <person name="Tuskan G."/>
            <person name="Grigoriev I."/>
            <person name="Martin F."/>
            <person name="Vilgalys R."/>
            <person name="Bonito G."/>
        </authorList>
    </citation>
    <scope>NUCLEOTIDE SEQUENCE [LARGE SCALE GENOMIC DNA]</scope>
    <source>
        <strain evidence="3 4">AG-77</strain>
    </source>
</reference>
<organism evidence="3 4">
    <name type="scientific">Linnemannia elongata AG-77</name>
    <dbReference type="NCBI Taxonomy" id="1314771"/>
    <lineage>
        <taxon>Eukaryota</taxon>
        <taxon>Fungi</taxon>
        <taxon>Fungi incertae sedis</taxon>
        <taxon>Mucoromycota</taxon>
        <taxon>Mortierellomycotina</taxon>
        <taxon>Mortierellomycetes</taxon>
        <taxon>Mortierellales</taxon>
        <taxon>Mortierellaceae</taxon>
        <taxon>Linnemannia</taxon>
    </lineage>
</organism>
<evidence type="ECO:0000313" key="3">
    <source>
        <dbReference type="EMBL" id="OAQ28091.1"/>
    </source>
</evidence>
<dbReference type="GO" id="GO:0005829">
    <property type="term" value="C:cytosol"/>
    <property type="evidence" value="ECO:0007669"/>
    <property type="project" value="TreeGrafter"/>
</dbReference>
<evidence type="ECO:0000259" key="2">
    <source>
        <dbReference type="Pfam" id="PF00339"/>
    </source>
</evidence>
<dbReference type="STRING" id="1314771.A0A197JUI0"/>
<proteinExistence type="predicted"/>
<dbReference type="GO" id="GO:0070086">
    <property type="term" value="P:ubiquitin-dependent endocytosis"/>
    <property type="evidence" value="ECO:0007669"/>
    <property type="project" value="TreeGrafter"/>
</dbReference>
<dbReference type="InterPro" id="IPR014752">
    <property type="entry name" value="Arrestin-like_C"/>
</dbReference>
<sequence>MAILDYSKDASKSIAIRFHSQEHGPEGQPLYYHTPEEPAVIRGYVEFTTIKETKASDITLTFEARAESKWSEEHGGSHISFHHITRLQEQTWDVKLNRTNKTITPGVTRYEFEVQLDPELPPTIEGRRGWFHYRFKAHMQRDFPFRNMAVKQLVWVYSSSLREMQEQVPKVYTLVWNDILPVTCTLPSDVLYQGQVVPLAIRIDPFLENSIHKDQDLIVTSAMIKLKQYTLLREPRMLDKKRREKKVVFVLPVMEGWPVTSQGFERTVMVELPGARQLAASIETVPVTKAHLLKLIMMVRTGSMSEKESKELRLEMGVRITSPRPEHIRGTAPGYSTLPPPYQASTSDDDDDSMPPELSRSDTTQSAFQPDVKDPVNP</sequence>
<dbReference type="AlphaFoldDB" id="A0A197JUI0"/>
<feature type="region of interest" description="Disordered" evidence="1">
    <location>
        <begin position="319"/>
        <end position="378"/>
    </location>
</feature>
<accession>A0A197JUI0</accession>
<keyword evidence="4" id="KW-1185">Reference proteome</keyword>
<dbReference type="InterPro" id="IPR014756">
    <property type="entry name" value="Ig_E-set"/>
</dbReference>
<dbReference type="GO" id="GO:0031625">
    <property type="term" value="F:ubiquitin protein ligase binding"/>
    <property type="evidence" value="ECO:0007669"/>
    <property type="project" value="TreeGrafter"/>
</dbReference>
<evidence type="ECO:0000313" key="4">
    <source>
        <dbReference type="Proteomes" id="UP000078512"/>
    </source>
</evidence>
<dbReference type="InterPro" id="IPR011021">
    <property type="entry name" value="Arrestin-like_N"/>
</dbReference>
<dbReference type="EMBL" id="KV442051">
    <property type="protein sequence ID" value="OAQ28091.1"/>
    <property type="molecule type" value="Genomic_DNA"/>
</dbReference>
<dbReference type="OrthoDB" id="2333384at2759"/>
<dbReference type="PANTHER" id="PTHR11188:SF17">
    <property type="entry name" value="FI21816P1"/>
    <property type="match status" value="1"/>
</dbReference>
<dbReference type="GO" id="GO:0005886">
    <property type="term" value="C:plasma membrane"/>
    <property type="evidence" value="ECO:0007669"/>
    <property type="project" value="TreeGrafter"/>
</dbReference>
<feature type="domain" description="Arrestin-like N-terminal" evidence="2">
    <location>
        <begin position="40"/>
        <end position="145"/>
    </location>
</feature>
<protein>
    <recommendedName>
        <fullName evidence="2">Arrestin-like N-terminal domain-containing protein</fullName>
    </recommendedName>
</protein>
<dbReference type="Gene3D" id="2.60.40.640">
    <property type="match status" value="1"/>
</dbReference>
<evidence type="ECO:0000256" key="1">
    <source>
        <dbReference type="SAM" id="MobiDB-lite"/>
    </source>
</evidence>